<sequence length="56" mass="6324">MGVRYLADPAPTLDAIWDDVVDRIRWLEAETGRTFGSGRIRCWSVCAREPTSRCPA</sequence>
<accession>A0ABN0R810</accession>
<evidence type="ECO:0000313" key="1">
    <source>
        <dbReference type="EMBL" id="EUA93249.1"/>
    </source>
</evidence>
<keyword evidence="2" id="KW-1185">Reference proteome</keyword>
<gene>
    <name evidence="1" type="ORF">I551_0248</name>
</gene>
<name>A0ABN0R810_MYCUL</name>
<comment type="caution">
    <text evidence="1">The sequence shown here is derived from an EMBL/GenBank/DDBJ whole genome shotgun (WGS) entry which is preliminary data.</text>
</comment>
<organism evidence="1 2">
    <name type="scientific">Mycobacterium ulcerans str. Harvey</name>
    <dbReference type="NCBI Taxonomy" id="1299332"/>
    <lineage>
        <taxon>Bacteria</taxon>
        <taxon>Bacillati</taxon>
        <taxon>Actinomycetota</taxon>
        <taxon>Actinomycetes</taxon>
        <taxon>Mycobacteriales</taxon>
        <taxon>Mycobacteriaceae</taxon>
        <taxon>Mycobacterium</taxon>
        <taxon>Mycobacterium ulcerans group</taxon>
    </lineage>
</organism>
<evidence type="ECO:0000313" key="2">
    <source>
        <dbReference type="Proteomes" id="UP000020681"/>
    </source>
</evidence>
<protein>
    <submittedName>
        <fullName evidence="1">PYRUVATE, PHOSPHATE DIKINASE PPDK domain protein</fullName>
    </submittedName>
</protein>
<dbReference type="EMBL" id="JAOL01000063">
    <property type="protein sequence ID" value="EUA93249.1"/>
    <property type="molecule type" value="Genomic_DNA"/>
</dbReference>
<dbReference type="Proteomes" id="UP000020681">
    <property type="component" value="Unassembled WGS sequence"/>
</dbReference>
<reference evidence="1 2" key="1">
    <citation type="submission" date="2014-01" db="EMBL/GenBank/DDBJ databases">
        <authorList>
            <person name="Dobos K."/>
            <person name="Lenaerts A."/>
            <person name="Ordway D."/>
            <person name="DeGroote M.A."/>
            <person name="Parker T."/>
            <person name="Sizemore C."/>
            <person name="Tallon L.J."/>
            <person name="Sadzewicz L.K."/>
            <person name="Sengamalay N."/>
            <person name="Fraser C.M."/>
            <person name="Hine E."/>
            <person name="Shefchek K.A."/>
            <person name="Das S.P."/>
            <person name="Tettelin H."/>
        </authorList>
    </citation>
    <scope>NUCLEOTIDE SEQUENCE [LARGE SCALE GENOMIC DNA]</scope>
    <source>
        <strain evidence="1 2">Harvey</strain>
    </source>
</reference>
<proteinExistence type="predicted"/>
<keyword evidence="1" id="KW-0670">Pyruvate</keyword>